<reference evidence="3" key="1">
    <citation type="submission" date="2018-05" db="EMBL/GenBank/DDBJ databases">
        <authorList>
            <person name="Lanie J.A."/>
            <person name="Ng W.-L."/>
            <person name="Kazmierczak K.M."/>
            <person name="Andrzejewski T.M."/>
            <person name="Davidsen T.M."/>
            <person name="Wayne K.J."/>
            <person name="Tettelin H."/>
            <person name="Glass J.I."/>
            <person name="Rusch D."/>
            <person name="Podicherti R."/>
            <person name="Tsui H.-C.T."/>
            <person name="Winkler M.E."/>
        </authorList>
    </citation>
    <scope>NUCLEOTIDE SEQUENCE</scope>
</reference>
<protein>
    <recommendedName>
        <fullName evidence="2">SMP-30/Gluconolactonase/LRE-like region domain-containing protein</fullName>
    </recommendedName>
</protein>
<dbReference type="InterPro" id="IPR011042">
    <property type="entry name" value="6-blade_b-propeller_TolB-like"/>
</dbReference>
<feature type="non-terminal residue" evidence="3">
    <location>
        <position position="134"/>
    </location>
</feature>
<keyword evidence="1" id="KW-0378">Hydrolase</keyword>
<dbReference type="Gene3D" id="2.120.10.30">
    <property type="entry name" value="TolB, C-terminal domain"/>
    <property type="match status" value="1"/>
</dbReference>
<evidence type="ECO:0000256" key="1">
    <source>
        <dbReference type="ARBA" id="ARBA00022801"/>
    </source>
</evidence>
<accession>A0A382ZY02</accession>
<dbReference type="EMBL" id="UINC01187571">
    <property type="protein sequence ID" value="SVE00364.1"/>
    <property type="molecule type" value="Genomic_DNA"/>
</dbReference>
<feature type="domain" description="SMP-30/Gluconolactonase/LRE-like region" evidence="2">
    <location>
        <begin position="64"/>
        <end position="130"/>
    </location>
</feature>
<dbReference type="InterPro" id="IPR013658">
    <property type="entry name" value="SGL"/>
</dbReference>
<evidence type="ECO:0000259" key="2">
    <source>
        <dbReference type="Pfam" id="PF08450"/>
    </source>
</evidence>
<proteinExistence type="predicted"/>
<gene>
    <name evidence="3" type="ORF">METZ01_LOCUS453218</name>
</gene>
<dbReference type="PANTHER" id="PTHR47572:SF4">
    <property type="entry name" value="LACTONASE DRP35"/>
    <property type="match status" value="1"/>
</dbReference>
<dbReference type="InterPro" id="IPR051262">
    <property type="entry name" value="SMP-30/CGR1_Lactonase"/>
</dbReference>
<sequence length="134" mass="15529">MKRRSFLTTVAAAATTAVVPQALTRDWKTPVRYPDPDIKVLDPRFEKYRLGNTPIQRLYTGTLWAEGPCWFGDGRYLLWSDIPNNRIMRWLADTGEVSVFRQPANNTNGHTRDWQGRLISCEHGTRRVTRTEHN</sequence>
<name>A0A382ZY02_9ZZZZ</name>
<dbReference type="SUPFAM" id="SSF63829">
    <property type="entry name" value="Calcium-dependent phosphotriesterase"/>
    <property type="match status" value="1"/>
</dbReference>
<organism evidence="3">
    <name type="scientific">marine metagenome</name>
    <dbReference type="NCBI Taxonomy" id="408172"/>
    <lineage>
        <taxon>unclassified sequences</taxon>
        <taxon>metagenomes</taxon>
        <taxon>ecological metagenomes</taxon>
    </lineage>
</organism>
<dbReference type="Pfam" id="PF08450">
    <property type="entry name" value="SGL"/>
    <property type="match status" value="1"/>
</dbReference>
<dbReference type="PANTHER" id="PTHR47572">
    <property type="entry name" value="LIPOPROTEIN-RELATED"/>
    <property type="match status" value="1"/>
</dbReference>
<dbReference type="AlphaFoldDB" id="A0A382ZY02"/>
<dbReference type="GO" id="GO:0016787">
    <property type="term" value="F:hydrolase activity"/>
    <property type="evidence" value="ECO:0007669"/>
    <property type="project" value="UniProtKB-KW"/>
</dbReference>
<evidence type="ECO:0000313" key="3">
    <source>
        <dbReference type="EMBL" id="SVE00364.1"/>
    </source>
</evidence>